<keyword evidence="1" id="KW-1133">Transmembrane helix</keyword>
<dbReference type="Pfam" id="PF14316">
    <property type="entry name" value="DUF4381"/>
    <property type="match status" value="1"/>
</dbReference>
<keyword evidence="1" id="KW-0472">Membrane</keyword>
<gene>
    <name evidence="2" type="ORF">GAB14E_4567</name>
</gene>
<accession>A0A099KBG0</accession>
<evidence type="ECO:0000313" key="3">
    <source>
        <dbReference type="Proteomes" id="UP000029868"/>
    </source>
</evidence>
<dbReference type="PATRIC" id="fig|28229.3.peg.4549"/>
<dbReference type="AlphaFoldDB" id="A0A099KBG0"/>
<dbReference type="EMBL" id="JQEC01000072">
    <property type="protein sequence ID" value="KGJ87412.1"/>
    <property type="molecule type" value="Genomic_DNA"/>
</dbReference>
<comment type="caution">
    <text evidence="2">The sequence shown here is derived from an EMBL/GenBank/DDBJ whole genome shotgun (WGS) entry which is preliminary data.</text>
</comment>
<sequence length="204" mass="23018">MAIANSPAALGQPLPNQTAPLQLHDIHVPEQVSNFPIAPGWWLLLAIILLSVVWFYKKFKQQRSLNANKNRALAMLANNQNLSEKECISLLKCTAMQYFSRQQLAKLYGTDFKDFLMKQLPVNHQEYFSKLITPAFVRQYQAEQGLNSSSDSDCQQATKLWLTNALPIRQPLAIKIALPVDKPLPVNKAIPVPRPVEKEQELSA</sequence>
<dbReference type="InterPro" id="IPR025489">
    <property type="entry name" value="DUF4381"/>
</dbReference>
<dbReference type="OrthoDB" id="283083at2"/>
<name>A0A099KBG0_COLPS</name>
<organism evidence="2 3">
    <name type="scientific">Colwellia psychrerythraea</name>
    <name type="common">Vibrio psychroerythus</name>
    <dbReference type="NCBI Taxonomy" id="28229"/>
    <lineage>
        <taxon>Bacteria</taxon>
        <taxon>Pseudomonadati</taxon>
        <taxon>Pseudomonadota</taxon>
        <taxon>Gammaproteobacteria</taxon>
        <taxon>Alteromonadales</taxon>
        <taxon>Colwelliaceae</taxon>
        <taxon>Colwellia</taxon>
    </lineage>
</organism>
<evidence type="ECO:0008006" key="4">
    <source>
        <dbReference type="Google" id="ProtNLM"/>
    </source>
</evidence>
<dbReference type="RefSeq" id="WP_033084473.1">
    <property type="nucleotide sequence ID" value="NZ_JQEC01000072.1"/>
</dbReference>
<evidence type="ECO:0000256" key="1">
    <source>
        <dbReference type="SAM" id="Phobius"/>
    </source>
</evidence>
<protein>
    <recommendedName>
        <fullName evidence="4">DUF4381 domain-containing protein</fullName>
    </recommendedName>
</protein>
<proteinExistence type="predicted"/>
<dbReference type="Proteomes" id="UP000029868">
    <property type="component" value="Unassembled WGS sequence"/>
</dbReference>
<reference evidence="2 3" key="1">
    <citation type="submission" date="2014-08" db="EMBL/GenBank/DDBJ databases">
        <title>Genomic and Phenotypic Diversity of Colwellia psychrerythraea strains from Disparate Marine Basins.</title>
        <authorList>
            <person name="Techtmann S.M."/>
            <person name="Stelling S.C."/>
            <person name="Utturkar S.M."/>
            <person name="Alshibli N."/>
            <person name="Harris A."/>
            <person name="Brown S.D."/>
            <person name="Hazen T.C."/>
        </authorList>
    </citation>
    <scope>NUCLEOTIDE SEQUENCE [LARGE SCALE GENOMIC DNA]</scope>
    <source>
        <strain evidence="2 3">GAB14E</strain>
    </source>
</reference>
<keyword evidence="1" id="KW-0812">Transmembrane</keyword>
<evidence type="ECO:0000313" key="2">
    <source>
        <dbReference type="EMBL" id="KGJ87412.1"/>
    </source>
</evidence>
<feature type="transmembrane region" description="Helical" evidence="1">
    <location>
        <begin position="39"/>
        <end position="56"/>
    </location>
</feature>